<dbReference type="InterPro" id="IPR017972">
    <property type="entry name" value="Cyt_P450_CS"/>
</dbReference>
<keyword evidence="5" id="KW-0560">Oxidoreductase</keyword>
<keyword evidence="2 4" id="KW-0479">Metal-binding</keyword>
<evidence type="ECO:0000256" key="2">
    <source>
        <dbReference type="ARBA" id="ARBA00022723"/>
    </source>
</evidence>
<organism evidence="6 7">
    <name type="scientific">Lachancea nothofagi CBS 11611</name>
    <dbReference type="NCBI Taxonomy" id="1266666"/>
    <lineage>
        <taxon>Eukaryota</taxon>
        <taxon>Fungi</taxon>
        <taxon>Dikarya</taxon>
        <taxon>Ascomycota</taxon>
        <taxon>Saccharomycotina</taxon>
        <taxon>Saccharomycetes</taxon>
        <taxon>Saccharomycetales</taxon>
        <taxon>Saccharomycetaceae</taxon>
        <taxon>Lachancea</taxon>
    </lineage>
</organism>
<dbReference type="InterPro" id="IPR001128">
    <property type="entry name" value="Cyt_P450"/>
</dbReference>
<evidence type="ECO:0000313" key="7">
    <source>
        <dbReference type="Proteomes" id="UP000189911"/>
    </source>
</evidence>
<dbReference type="EMBL" id="LT598448">
    <property type="protein sequence ID" value="SCU88672.1"/>
    <property type="molecule type" value="Genomic_DNA"/>
</dbReference>
<keyword evidence="4 5" id="KW-0349">Heme</keyword>
<dbReference type="Pfam" id="PF00067">
    <property type="entry name" value="p450"/>
    <property type="match status" value="1"/>
</dbReference>
<evidence type="ECO:0000256" key="4">
    <source>
        <dbReference type="PIRSR" id="PIRSR602401-1"/>
    </source>
</evidence>
<evidence type="ECO:0000256" key="1">
    <source>
        <dbReference type="ARBA" id="ARBA00001971"/>
    </source>
</evidence>
<dbReference type="GO" id="GO:0004497">
    <property type="term" value="F:monooxygenase activity"/>
    <property type="evidence" value="ECO:0007669"/>
    <property type="project" value="UniProtKB-KW"/>
</dbReference>
<reference evidence="7" key="1">
    <citation type="submission" date="2016-03" db="EMBL/GenBank/DDBJ databases">
        <authorList>
            <person name="Devillers Hugo."/>
        </authorList>
    </citation>
    <scope>NUCLEOTIDE SEQUENCE [LARGE SCALE GENOMIC DNA]</scope>
</reference>
<dbReference type="PROSITE" id="PS00086">
    <property type="entry name" value="CYTOCHROME_P450"/>
    <property type="match status" value="1"/>
</dbReference>
<keyword evidence="3 4" id="KW-0408">Iron</keyword>
<dbReference type="PANTHER" id="PTHR24305">
    <property type="entry name" value="CYTOCHROME P450"/>
    <property type="match status" value="1"/>
</dbReference>
<sequence length="510" mass="58194">MGLYVFCFIAGVIIFGLVKMILPPWNFPRNIPTIPFYVTFLATVWDVDQEDIFNMYLRGPLEKHGAVKLYFGSRWNIVVSRPELLAQVFKDEDTFAKSGNHIKIPYGVIAAYTGENVISAHGSIWRSFRKAMTPGLQFFDHSPMIKNANIFCSLIFKQLTTFEMSSIDSSNSPLNEKENLDPAFPPTGIVTMPELIQRLSLANISEVALGFDVGTLTKDNSEIHLKLKIVKSNIFKSLYLNFPMLDLLPIPSRQRARRYVEEFRRCLMDAVRSNLVDNYNFEQTSFASSDLIRSFHREEISEKQLIDNIVIVMVAGHENPQLLLTTCFYLFAKHKKWQELVRAEVLDHDVEKLGELPLLNSFIFECVRLYPPLSQIINRCTTKKCVLGTDVILPKNVYVGYNVISTGRYRAAWGDTAEKFRPERWGASIDDIMNEWRHRKNTCAMSAFHGGRRACLGEKLALMEVRIAMAAVLKRFEWTLAPDWVDKVTPAGPLCPAGLKLSFTELISRD</sequence>
<dbReference type="Proteomes" id="UP000189911">
    <property type="component" value="Chromosome D"/>
</dbReference>
<name>A0A1G4JEX7_9SACH</name>
<protein>
    <submittedName>
        <fullName evidence="6">LANO_0D02762g1_1</fullName>
    </submittedName>
</protein>
<feature type="binding site" description="axial binding residue" evidence="4">
    <location>
        <position position="455"/>
    </location>
    <ligand>
        <name>heme</name>
        <dbReference type="ChEBI" id="CHEBI:30413"/>
    </ligand>
    <ligandPart>
        <name>Fe</name>
        <dbReference type="ChEBI" id="CHEBI:18248"/>
    </ligandPart>
</feature>
<gene>
    <name evidence="6" type="ORF">LANO_0D02762G</name>
</gene>
<dbReference type="AlphaFoldDB" id="A0A1G4JEX7"/>
<dbReference type="GO" id="GO:0005506">
    <property type="term" value="F:iron ion binding"/>
    <property type="evidence" value="ECO:0007669"/>
    <property type="project" value="InterPro"/>
</dbReference>
<dbReference type="InterPro" id="IPR036396">
    <property type="entry name" value="Cyt_P450_sf"/>
</dbReference>
<dbReference type="SUPFAM" id="SSF48264">
    <property type="entry name" value="Cytochrome P450"/>
    <property type="match status" value="1"/>
</dbReference>
<keyword evidence="7" id="KW-1185">Reference proteome</keyword>
<comment type="similarity">
    <text evidence="5">Belongs to the cytochrome P450 family.</text>
</comment>
<dbReference type="GO" id="GO:0020037">
    <property type="term" value="F:heme binding"/>
    <property type="evidence" value="ECO:0007669"/>
    <property type="project" value="InterPro"/>
</dbReference>
<evidence type="ECO:0000256" key="5">
    <source>
        <dbReference type="RuleBase" id="RU000461"/>
    </source>
</evidence>
<dbReference type="OrthoDB" id="1470350at2759"/>
<dbReference type="PRINTS" id="PR00463">
    <property type="entry name" value="EP450I"/>
</dbReference>
<keyword evidence="5" id="KW-0503">Monooxygenase</keyword>
<dbReference type="Gene3D" id="1.10.630.10">
    <property type="entry name" value="Cytochrome P450"/>
    <property type="match status" value="1"/>
</dbReference>
<dbReference type="InterPro" id="IPR050121">
    <property type="entry name" value="Cytochrome_P450_monoxygenase"/>
</dbReference>
<dbReference type="InterPro" id="IPR002401">
    <property type="entry name" value="Cyt_P450_E_grp-I"/>
</dbReference>
<dbReference type="CDD" id="cd11070">
    <property type="entry name" value="CYP56-like"/>
    <property type="match status" value="1"/>
</dbReference>
<dbReference type="GO" id="GO:0016705">
    <property type="term" value="F:oxidoreductase activity, acting on paired donors, with incorporation or reduction of molecular oxygen"/>
    <property type="evidence" value="ECO:0007669"/>
    <property type="project" value="InterPro"/>
</dbReference>
<proteinExistence type="inferred from homology"/>
<dbReference type="PANTHER" id="PTHR24305:SF223">
    <property type="entry name" value="CYTOCHROME P450-DIT2"/>
    <property type="match status" value="1"/>
</dbReference>
<evidence type="ECO:0000313" key="6">
    <source>
        <dbReference type="EMBL" id="SCU88672.1"/>
    </source>
</evidence>
<comment type="cofactor">
    <cofactor evidence="1 4">
        <name>heme</name>
        <dbReference type="ChEBI" id="CHEBI:30413"/>
    </cofactor>
</comment>
<accession>A0A1G4JEX7</accession>
<evidence type="ECO:0000256" key="3">
    <source>
        <dbReference type="ARBA" id="ARBA00023004"/>
    </source>
</evidence>